<dbReference type="InterPro" id="IPR055372">
    <property type="entry name" value="CBM96"/>
</dbReference>
<sequence>MGGSSAKQAFLRFSVAGVPANALVQSARLRLYVTNDSTSGGIVSRVSNTSWPETITWNTRPAIDGAQIATLGAAAAKATMEIDLG</sequence>
<keyword evidence="2" id="KW-0964">Secreted</keyword>
<accession>A0A0P9CVF0</accession>
<evidence type="ECO:0000256" key="3">
    <source>
        <dbReference type="ARBA" id="ARBA00022729"/>
    </source>
</evidence>
<dbReference type="Proteomes" id="UP000050509">
    <property type="component" value="Unassembled WGS sequence"/>
</dbReference>
<evidence type="ECO:0000256" key="2">
    <source>
        <dbReference type="ARBA" id="ARBA00022525"/>
    </source>
</evidence>
<dbReference type="GO" id="GO:0005576">
    <property type="term" value="C:extracellular region"/>
    <property type="evidence" value="ECO:0007669"/>
    <property type="project" value="UniProtKB-SubCell"/>
</dbReference>
<dbReference type="NCBIfam" id="NF033679">
    <property type="entry name" value="DNRLRE_dom"/>
    <property type="match status" value="1"/>
</dbReference>
<evidence type="ECO:0000313" key="6">
    <source>
        <dbReference type="Proteomes" id="UP000050509"/>
    </source>
</evidence>
<feature type="domain" description="Carbohydrate-binding module family 96" evidence="4">
    <location>
        <begin position="5"/>
        <end position="83"/>
    </location>
</feature>
<gene>
    <name evidence="5" type="ORF">SE17_31495</name>
</gene>
<evidence type="ECO:0000256" key="1">
    <source>
        <dbReference type="ARBA" id="ARBA00004613"/>
    </source>
</evidence>
<evidence type="ECO:0000259" key="4">
    <source>
        <dbReference type="Pfam" id="PF24517"/>
    </source>
</evidence>
<proteinExistence type="predicted"/>
<reference evidence="5 6" key="1">
    <citation type="submission" date="2015-09" db="EMBL/GenBank/DDBJ databases">
        <title>Draft genome sequence of Kouleothrix aurantiaca JCM 19913.</title>
        <authorList>
            <person name="Hemp J."/>
        </authorList>
    </citation>
    <scope>NUCLEOTIDE SEQUENCE [LARGE SCALE GENOMIC DNA]</scope>
    <source>
        <strain evidence="5 6">COM-B</strain>
    </source>
</reference>
<feature type="non-terminal residue" evidence="5">
    <location>
        <position position="85"/>
    </location>
</feature>
<name>A0A0P9CVF0_9CHLR</name>
<protein>
    <recommendedName>
        <fullName evidence="4">Carbohydrate-binding module family 96 domain-containing protein</fullName>
    </recommendedName>
</protein>
<dbReference type="AlphaFoldDB" id="A0A0P9CVF0"/>
<keyword evidence="6" id="KW-1185">Reference proteome</keyword>
<comment type="caution">
    <text evidence="5">The sequence shown here is derived from an EMBL/GenBank/DDBJ whole genome shotgun (WGS) entry which is preliminary data.</text>
</comment>
<evidence type="ECO:0000313" key="5">
    <source>
        <dbReference type="EMBL" id="KPV49634.1"/>
    </source>
</evidence>
<dbReference type="EMBL" id="LJCR01001844">
    <property type="protein sequence ID" value="KPV49634.1"/>
    <property type="molecule type" value="Genomic_DNA"/>
</dbReference>
<comment type="subcellular location">
    <subcellularLocation>
        <location evidence="1">Secreted</location>
    </subcellularLocation>
</comment>
<keyword evidence="3" id="KW-0732">Signal</keyword>
<organism evidence="5 6">
    <name type="scientific">Kouleothrix aurantiaca</name>
    <dbReference type="NCBI Taxonomy" id="186479"/>
    <lineage>
        <taxon>Bacteria</taxon>
        <taxon>Bacillati</taxon>
        <taxon>Chloroflexota</taxon>
        <taxon>Chloroflexia</taxon>
        <taxon>Chloroflexales</taxon>
        <taxon>Roseiflexineae</taxon>
        <taxon>Roseiflexaceae</taxon>
        <taxon>Kouleothrix</taxon>
    </lineage>
</organism>
<dbReference type="Pfam" id="PF24517">
    <property type="entry name" value="CBM96"/>
    <property type="match status" value="1"/>
</dbReference>